<protein>
    <recommendedName>
        <fullName evidence="4">EamA domain-containing protein</fullName>
    </recommendedName>
</protein>
<accession>A0A812GLM5</accession>
<keyword evidence="1" id="KW-1133">Transmembrane helix</keyword>
<feature type="transmembrane region" description="Helical" evidence="1">
    <location>
        <begin position="285"/>
        <end position="305"/>
    </location>
</feature>
<feature type="transmembrane region" description="Helical" evidence="1">
    <location>
        <begin position="179"/>
        <end position="200"/>
    </location>
</feature>
<sequence>MACDESARGSADAFWTSFYVVLVISFGTILHPELKAFYRRGHGGIKNTVSAIDTILATAFLACLRLAAAWSAPRSTSTSSNDGHSVPFLVKLRWAAPPGIFVFLVITLSTWANFLSYKAYAMLGPCELIFVWIFARILQAEERRIPFCRDLPAVILTALGSLFFSIAEVTGGDRTGFGAIVASLLCRACQALMTVSLRSCCVALKSSSQGRVGVLEITSLKLLVTSLLCLPYALITEGFEPWTTLASQEFWMDSTSAVLLLGSILITMGFQWATVGVNAGLRSPLVAVLLGTLQPLTAVILVLVFSGSSFCQALGLKRRDSPLEIAGICCLVVGLLLGGLGALRRIQTRPSHPRSQTLEFLEHRGGT</sequence>
<feature type="transmembrane region" description="Helical" evidence="1">
    <location>
        <begin position="94"/>
        <end position="114"/>
    </location>
</feature>
<organism evidence="2 3">
    <name type="scientific">Symbiodinium natans</name>
    <dbReference type="NCBI Taxonomy" id="878477"/>
    <lineage>
        <taxon>Eukaryota</taxon>
        <taxon>Sar</taxon>
        <taxon>Alveolata</taxon>
        <taxon>Dinophyceae</taxon>
        <taxon>Suessiales</taxon>
        <taxon>Symbiodiniaceae</taxon>
        <taxon>Symbiodinium</taxon>
    </lineage>
</organism>
<reference evidence="2" key="1">
    <citation type="submission" date="2021-02" db="EMBL/GenBank/DDBJ databases">
        <authorList>
            <person name="Dougan E. K."/>
            <person name="Rhodes N."/>
            <person name="Thang M."/>
            <person name="Chan C."/>
        </authorList>
    </citation>
    <scope>NUCLEOTIDE SEQUENCE</scope>
</reference>
<keyword evidence="3" id="KW-1185">Reference proteome</keyword>
<keyword evidence="1" id="KW-0472">Membrane</keyword>
<feature type="transmembrane region" description="Helical" evidence="1">
    <location>
        <begin position="12"/>
        <end position="31"/>
    </location>
</feature>
<name>A0A812GLM5_9DINO</name>
<feature type="transmembrane region" description="Helical" evidence="1">
    <location>
        <begin position="51"/>
        <end position="73"/>
    </location>
</feature>
<dbReference type="AlphaFoldDB" id="A0A812GLM5"/>
<evidence type="ECO:0008006" key="4">
    <source>
        <dbReference type="Google" id="ProtNLM"/>
    </source>
</evidence>
<dbReference type="EMBL" id="CAJNDS010000024">
    <property type="protein sequence ID" value="CAE6921445.1"/>
    <property type="molecule type" value="Genomic_DNA"/>
</dbReference>
<evidence type="ECO:0000313" key="2">
    <source>
        <dbReference type="EMBL" id="CAE6921445.1"/>
    </source>
</evidence>
<proteinExistence type="predicted"/>
<feature type="transmembrane region" description="Helical" evidence="1">
    <location>
        <begin position="255"/>
        <end position="273"/>
    </location>
</feature>
<comment type="caution">
    <text evidence="2">The sequence shown here is derived from an EMBL/GenBank/DDBJ whole genome shotgun (WGS) entry which is preliminary data.</text>
</comment>
<evidence type="ECO:0000313" key="3">
    <source>
        <dbReference type="Proteomes" id="UP000604046"/>
    </source>
</evidence>
<evidence type="ECO:0000256" key="1">
    <source>
        <dbReference type="SAM" id="Phobius"/>
    </source>
</evidence>
<feature type="transmembrane region" description="Helical" evidence="1">
    <location>
        <begin position="212"/>
        <end position="235"/>
    </location>
</feature>
<gene>
    <name evidence="2" type="ORF">SNAT2548_LOCUS477</name>
</gene>
<feature type="transmembrane region" description="Helical" evidence="1">
    <location>
        <begin position="150"/>
        <end position="167"/>
    </location>
</feature>
<dbReference type="Proteomes" id="UP000604046">
    <property type="component" value="Unassembled WGS sequence"/>
</dbReference>
<feature type="transmembrane region" description="Helical" evidence="1">
    <location>
        <begin position="120"/>
        <end position="138"/>
    </location>
</feature>
<keyword evidence="1" id="KW-0812">Transmembrane</keyword>
<feature type="transmembrane region" description="Helical" evidence="1">
    <location>
        <begin position="325"/>
        <end position="343"/>
    </location>
</feature>
<dbReference type="OrthoDB" id="437162at2759"/>